<dbReference type="Gene3D" id="1.10.287.470">
    <property type="entry name" value="Helix hairpin bin"/>
    <property type="match status" value="1"/>
</dbReference>
<evidence type="ECO:0000256" key="3">
    <source>
        <dbReference type="SAM" id="Phobius"/>
    </source>
</evidence>
<comment type="similarity">
    <text evidence="1">Belongs to the membrane fusion protein (MFP) (TC 8.A.1) family.</text>
</comment>
<proteinExistence type="inferred from homology"/>
<evidence type="ECO:0000313" key="7">
    <source>
        <dbReference type="EMBL" id="RZT75791.1"/>
    </source>
</evidence>
<evidence type="ECO:0000259" key="5">
    <source>
        <dbReference type="Pfam" id="PF25973"/>
    </source>
</evidence>
<evidence type="ECO:0000259" key="4">
    <source>
        <dbReference type="Pfam" id="PF25954"/>
    </source>
</evidence>
<keyword evidence="3" id="KW-1133">Transmembrane helix</keyword>
<keyword evidence="3" id="KW-0812">Transmembrane</keyword>
<feature type="compositionally biased region" description="Low complexity" evidence="2">
    <location>
        <begin position="381"/>
        <end position="398"/>
    </location>
</feature>
<comment type="caution">
    <text evidence="7">The sequence shown here is derived from an EMBL/GenBank/DDBJ whole genome shotgun (WGS) entry which is preliminary data.</text>
</comment>
<feature type="transmembrane region" description="Helical" evidence="3">
    <location>
        <begin position="7"/>
        <end position="26"/>
    </location>
</feature>
<reference evidence="7 8" key="1">
    <citation type="submission" date="2019-02" db="EMBL/GenBank/DDBJ databases">
        <title>Genomic Encyclopedia of Type Strains, Phase IV (KMG-IV): sequencing the most valuable type-strain genomes for metagenomic binning, comparative biology and taxonomic classification.</title>
        <authorList>
            <person name="Goeker M."/>
        </authorList>
    </citation>
    <scope>NUCLEOTIDE SEQUENCE [LARGE SCALE GENOMIC DNA]</scope>
    <source>
        <strain evidence="7 8">DSM 21223</strain>
    </source>
</reference>
<sequence length="398" mass="41327">MPHRKHRYAVIALAAAGIVGLGWVAYNANRAPGGPQAPAAAGAKAGGAGAPAAPLPVETALAAPQSITDEAAAVGTLRSNESVVLRPETAGRIASIGFKDGVPVARGTVLVALDAATQEAELQQAKANHALAVTNFKRTEELLAKKFISQQSLDTTAANLKVQEAAVALAEAKLAKTRIRAPFAGVVGIREVSVGDYVKEGADLINLEDIRTLKLDFRLPELYLSRLQKGQAVEVSVDALPNQAFKAVLDAVDPLVDANGRAISLRARLDNPELKLRPGMFARVRLLFGNRDGVLMIPEQAIVSGGGKQTVFRIEEGKAKKVEVKTGLRRNAQVEILSGLAAGDRIITAGQLKVQDGSPVKAVDTAPQPAQEAEGTGVSKPPAATAAPQAAPGPAKQG</sequence>
<accession>A0ABY0IKS8</accession>
<dbReference type="EMBL" id="SHKM01000003">
    <property type="protein sequence ID" value="RZT75791.1"/>
    <property type="molecule type" value="Genomic_DNA"/>
</dbReference>
<dbReference type="InterPro" id="IPR058637">
    <property type="entry name" value="YknX-like_C"/>
</dbReference>
<dbReference type="RefSeq" id="WP_130460075.1">
    <property type="nucleotide sequence ID" value="NZ_SHKM01000003.1"/>
</dbReference>
<dbReference type="Gene3D" id="2.40.30.170">
    <property type="match status" value="1"/>
</dbReference>
<dbReference type="Pfam" id="PF25954">
    <property type="entry name" value="Beta-barrel_RND_2"/>
    <property type="match status" value="1"/>
</dbReference>
<dbReference type="Proteomes" id="UP000292136">
    <property type="component" value="Unassembled WGS sequence"/>
</dbReference>
<dbReference type="Gene3D" id="2.40.50.100">
    <property type="match status" value="1"/>
</dbReference>
<dbReference type="PANTHER" id="PTHR30469:SF11">
    <property type="entry name" value="BLL4320 PROTEIN"/>
    <property type="match status" value="1"/>
</dbReference>
<keyword evidence="3" id="KW-0472">Membrane</keyword>
<evidence type="ECO:0000259" key="6">
    <source>
        <dbReference type="Pfam" id="PF25989"/>
    </source>
</evidence>
<dbReference type="InterPro" id="IPR058647">
    <property type="entry name" value="BSH_CzcB-like"/>
</dbReference>
<dbReference type="Pfam" id="PF25989">
    <property type="entry name" value="YknX_C"/>
    <property type="match status" value="1"/>
</dbReference>
<dbReference type="PANTHER" id="PTHR30469">
    <property type="entry name" value="MULTIDRUG RESISTANCE PROTEIN MDTA"/>
    <property type="match status" value="1"/>
</dbReference>
<dbReference type="SUPFAM" id="SSF111369">
    <property type="entry name" value="HlyD-like secretion proteins"/>
    <property type="match status" value="1"/>
</dbReference>
<dbReference type="InterPro" id="IPR058792">
    <property type="entry name" value="Beta-barrel_RND_2"/>
</dbReference>
<dbReference type="NCBIfam" id="TIGR01730">
    <property type="entry name" value="RND_mfp"/>
    <property type="match status" value="1"/>
</dbReference>
<protein>
    <submittedName>
        <fullName evidence="7">Membrane fusion protein (Multidrug efflux system)</fullName>
    </submittedName>
</protein>
<keyword evidence="8" id="KW-1185">Reference proteome</keyword>
<dbReference type="InterPro" id="IPR006143">
    <property type="entry name" value="RND_pump_MFP"/>
</dbReference>
<evidence type="ECO:0000256" key="1">
    <source>
        <dbReference type="ARBA" id="ARBA00009477"/>
    </source>
</evidence>
<dbReference type="Gene3D" id="2.40.420.20">
    <property type="match status" value="1"/>
</dbReference>
<feature type="domain" description="CusB-like beta-barrel" evidence="4">
    <location>
        <begin position="216"/>
        <end position="286"/>
    </location>
</feature>
<organism evidence="7 8">
    <name type="scientific">Azospira oryzae</name>
    <dbReference type="NCBI Taxonomy" id="146939"/>
    <lineage>
        <taxon>Bacteria</taxon>
        <taxon>Pseudomonadati</taxon>
        <taxon>Pseudomonadota</taxon>
        <taxon>Betaproteobacteria</taxon>
        <taxon>Rhodocyclales</taxon>
        <taxon>Rhodocyclaceae</taxon>
        <taxon>Azospira</taxon>
    </lineage>
</organism>
<gene>
    <name evidence="7" type="ORF">EV678_2978</name>
</gene>
<dbReference type="Pfam" id="PF25973">
    <property type="entry name" value="BSH_CzcB"/>
    <property type="match status" value="1"/>
</dbReference>
<evidence type="ECO:0000313" key="8">
    <source>
        <dbReference type="Proteomes" id="UP000292136"/>
    </source>
</evidence>
<feature type="region of interest" description="Disordered" evidence="2">
    <location>
        <begin position="357"/>
        <end position="398"/>
    </location>
</feature>
<feature type="domain" description="CzcB-like barrel-sandwich hybrid" evidence="5">
    <location>
        <begin position="84"/>
        <end position="207"/>
    </location>
</feature>
<name>A0ABY0IKS8_9RHOO</name>
<feature type="domain" description="YknX-like C-terminal permuted SH3-like" evidence="6">
    <location>
        <begin position="294"/>
        <end position="361"/>
    </location>
</feature>
<evidence type="ECO:0000256" key="2">
    <source>
        <dbReference type="SAM" id="MobiDB-lite"/>
    </source>
</evidence>